<keyword evidence="3" id="KW-0732">Signal</keyword>
<feature type="coiled-coil region" evidence="1">
    <location>
        <begin position="771"/>
        <end position="863"/>
    </location>
</feature>
<reference evidence="6" key="1">
    <citation type="submission" date="2016-11" db="UniProtKB">
        <authorList>
            <consortium name="WormBaseParasite"/>
        </authorList>
    </citation>
    <scope>IDENTIFICATION</scope>
</reference>
<protein>
    <submittedName>
        <fullName evidence="6">EGF-like domain-containing protein</fullName>
    </submittedName>
</protein>
<sequence>MRLLGWLTIFILLHTTFSSSLLSKTINADGSKEFHIVKNIRHNTCNCQCRCIPDLDNHFLTSPPVKIVSTESIETEDQPTTNPNLPRTSISFEHEDLIQEEITKAISTTTPDSMPKILSGPEPIKKEDNAPDSKNLSSDVRKFLTTKTVPYTKETVKTTTLGGISTGTFTEISTNSVTPTENETSPLSTSTADKIFSISTNNNIENNTLSTQTSVTDSVHLITPTIKTYSSSNNVSITERKQFILYCTKQNIITVHNESLKEQLNKSSTIISISDFEKGGSILNIEALKKLKSNMKPHAEHNLDPKFTNKSLNTENSSMPVTVIKASKETDSQISTKLHKEEIIKPVEEMSTVYSFVTDSALYTTSPSLNNFSKLSSASSKTSTEFMDISTIVSTAFTSTTHKPENSSVDIEDKLSLEKTSLETNTTEQINEKSEDTTTMTITSDKVAEEWKTTKPKVSASEDSILEFSTSEIHEINHLNRTTLSLETTSGVPFILEGNTKVGENTTITSTIKPTTTIDVTITTPNFTELLISTSEPTVEIAKLSLTSTENKLITTEAYESTTVTTISEEKENTSDSKKSKPYVDRFSKQIDTEITKVEKIPAETTTLSSVGTTSTWYKVNAIGGFVTSLRDSSEEIEQKKKTTSMPTSTDSTKPFVTIIGNTTNGTELNVKMPLNENSIAPPALAFAIQNAKAQFKDIDSNNVHDSVTRTDVLTSLISGLIGGAHNVMEKTRRIINTAAPSDSTLLTVTPSSHEFIPLHVDKTEMRRAEQKRLLEESAEYEKRIREERIRLEQAKHLREEKMRIERLHEKEREEMLRKEILKRREEMQRQMEELRAAEERQHAQLEEQRKIEEERLRLIANKKAEVEFAEITSTTDYNLTKTERVRYKLRPSQCAAISKFTRVFKITDPSDWIAKNCLFAKKYFPQASCSQIRSLIESCFTFL</sequence>
<keyword evidence="1" id="KW-0175">Coiled coil</keyword>
<evidence type="ECO:0000313" key="6">
    <source>
        <dbReference type="WBParaSite" id="Hba_08120"/>
    </source>
</evidence>
<dbReference type="PANTHER" id="PTHR37435">
    <property type="entry name" value="PROTEIN CBG14344"/>
    <property type="match status" value="1"/>
</dbReference>
<evidence type="ECO:0000259" key="4">
    <source>
        <dbReference type="Pfam" id="PF23626"/>
    </source>
</evidence>
<feature type="domain" description="aECM cysteine-cradle" evidence="4">
    <location>
        <begin position="892"/>
        <end position="942"/>
    </location>
</feature>
<dbReference type="Proteomes" id="UP000095283">
    <property type="component" value="Unplaced"/>
</dbReference>
<dbReference type="Pfam" id="PF23626">
    <property type="entry name" value="CCD_aECM"/>
    <property type="match status" value="1"/>
</dbReference>
<proteinExistence type="predicted"/>
<evidence type="ECO:0000256" key="3">
    <source>
        <dbReference type="SAM" id="SignalP"/>
    </source>
</evidence>
<dbReference type="InterPro" id="IPR055352">
    <property type="entry name" value="CCD_aECM"/>
</dbReference>
<name>A0A1I7WSG0_HETBA</name>
<feature type="signal peptide" evidence="3">
    <location>
        <begin position="1"/>
        <end position="18"/>
    </location>
</feature>
<keyword evidence="5" id="KW-1185">Reference proteome</keyword>
<feature type="chain" id="PRO_5009310777" evidence="3">
    <location>
        <begin position="19"/>
        <end position="944"/>
    </location>
</feature>
<dbReference type="PANTHER" id="PTHR37435:SF3">
    <property type="entry name" value="DUMPY: SHORTER THAN WILD-TYPE"/>
    <property type="match status" value="1"/>
</dbReference>
<accession>A0A1I7WSG0</accession>
<dbReference type="AlphaFoldDB" id="A0A1I7WSG0"/>
<evidence type="ECO:0000313" key="5">
    <source>
        <dbReference type="Proteomes" id="UP000095283"/>
    </source>
</evidence>
<feature type="region of interest" description="Disordered" evidence="2">
    <location>
        <begin position="110"/>
        <end position="136"/>
    </location>
</feature>
<evidence type="ECO:0000256" key="1">
    <source>
        <dbReference type="SAM" id="Coils"/>
    </source>
</evidence>
<feature type="region of interest" description="Disordered" evidence="2">
    <location>
        <begin position="637"/>
        <end position="656"/>
    </location>
</feature>
<feature type="compositionally biased region" description="Polar residues" evidence="2">
    <location>
        <begin position="644"/>
        <end position="656"/>
    </location>
</feature>
<organism evidence="5 6">
    <name type="scientific">Heterorhabditis bacteriophora</name>
    <name type="common">Entomopathogenic nematode worm</name>
    <dbReference type="NCBI Taxonomy" id="37862"/>
    <lineage>
        <taxon>Eukaryota</taxon>
        <taxon>Metazoa</taxon>
        <taxon>Ecdysozoa</taxon>
        <taxon>Nematoda</taxon>
        <taxon>Chromadorea</taxon>
        <taxon>Rhabditida</taxon>
        <taxon>Rhabditina</taxon>
        <taxon>Rhabditomorpha</taxon>
        <taxon>Strongyloidea</taxon>
        <taxon>Heterorhabditidae</taxon>
        <taxon>Heterorhabditis</taxon>
    </lineage>
</organism>
<dbReference type="WBParaSite" id="Hba_08120">
    <property type="protein sequence ID" value="Hba_08120"/>
    <property type="gene ID" value="Hba_08120"/>
</dbReference>
<evidence type="ECO:0000256" key="2">
    <source>
        <dbReference type="SAM" id="MobiDB-lite"/>
    </source>
</evidence>